<organism evidence="2 3">
    <name type="scientific">Cohnella fermenti</name>
    <dbReference type="NCBI Taxonomy" id="2565925"/>
    <lineage>
        <taxon>Bacteria</taxon>
        <taxon>Bacillati</taxon>
        <taxon>Bacillota</taxon>
        <taxon>Bacilli</taxon>
        <taxon>Bacillales</taxon>
        <taxon>Paenibacillaceae</taxon>
        <taxon>Cohnella</taxon>
    </lineage>
</organism>
<evidence type="ECO:0000259" key="1">
    <source>
        <dbReference type="Pfam" id="PF07238"/>
    </source>
</evidence>
<protein>
    <submittedName>
        <fullName evidence="2">PilZ domain-containing protein</fullName>
    </submittedName>
</protein>
<dbReference type="Pfam" id="PF07238">
    <property type="entry name" value="PilZ"/>
    <property type="match status" value="1"/>
</dbReference>
<dbReference type="GO" id="GO:0035438">
    <property type="term" value="F:cyclic-di-GMP binding"/>
    <property type="evidence" value="ECO:0007669"/>
    <property type="project" value="InterPro"/>
</dbReference>
<evidence type="ECO:0000313" key="3">
    <source>
        <dbReference type="Proteomes" id="UP000310636"/>
    </source>
</evidence>
<dbReference type="AlphaFoldDB" id="A0A4S4BQ16"/>
<dbReference type="EMBL" id="SSOB01000038">
    <property type="protein sequence ID" value="THF74688.1"/>
    <property type="molecule type" value="Genomic_DNA"/>
</dbReference>
<gene>
    <name evidence="2" type="ORF">E6C55_24050</name>
</gene>
<keyword evidence="3" id="KW-1185">Reference proteome</keyword>
<dbReference type="SUPFAM" id="SSF141371">
    <property type="entry name" value="PilZ domain-like"/>
    <property type="match status" value="1"/>
</dbReference>
<dbReference type="InterPro" id="IPR009875">
    <property type="entry name" value="PilZ_domain"/>
</dbReference>
<dbReference type="Gene3D" id="2.40.10.220">
    <property type="entry name" value="predicted glycosyltransferase like domains"/>
    <property type="match status" value="1"/>
</dbReference>
<proteinExistence type="predicted"/>
<comment type="caution">
    <text evidence="2">The sequence shown here is derived from an EMBL/GenBank/DDBJ whole genome shotgun (WGS) entry which is preliminary data.</text>
</comment>
<reference evidence="2 3" key="1">
    <citation type="submission" date="2019-04" db="EMBL/GenBank/DDBJ databases">
        <title>Cohnella sp. nov. isolated from preserved vegetables.</title>
        <authorList>
            <person name="Lin S.-Y."/>
            <person name="Hung M.-H."/>
            <person name="Young C.-C."/>
        </authorList>
    </citation>
    <scope>NUCLEOTIDE SEQUENCE [LARGE SCALE GENOMIC DNA]</scope>
    <source>
        <strain evidence="2 3">CC-MHH1044</strain>
    </source>
</reference>
<evidence type="ECO:0000313" key="2">
    <source>
        <dbReference type="EMBL" id="THF74688.1"/>
    </source>
</evidence>
<feature type="domain" description="PilZ" evidence="1">
    <location>
        <begin position="48"/>
        <end position="118"/>
    </location>
</feature>
<sequence length="147" mass="16941">MAEEAQQSVSGNRRADVRIQLLQGTRAAIRIIRINRSMVRSRPGPILLLDISPGGCGFRTALMFPVSSRVLLEIEWDHGHGSLRLVGQIVWRQPVDTVYRYGMMFHPMSPGEKRLLFHELNRLLLELSPGQSRIHLLYRAQNERKFR</sequence>
<accession>A0A4S4BQ16</accession>
<name>A0A4S4BQ16_9BACL</name>
<dbReference type="Proteomes" id="UP000310636">
    <property type="component" value="Unassembled WGS sequence"/>
</dbReference>
<dbReference type="RefSeq" id="WP_136372376.1">
    <property type="nucleotide sequence ID" value="NZ_SSOB01000038.1"/>
</dbReference>
<dbReference type="OrthoDB" id="2382373at2"/>